<gene>
    <name evidence="6" type="ORF">DN062_02450</name>
</gene>
<evidence type="ECO:0000256" key="4">
    <source>
        <dbReference type="SAM" id="Phobius"/>
    </source>
</evidence>
<feature type="domain" description="Histidine kinase" evidence="5">
    <location>
        <begin position="315"/>
        <end position="526"/>
    </location>
</feature>
<dbReference type="PANTHER" id="PTHR43065:SF52">
    <property type="entry name" value="SENSOR PROTEIN KINASE PILS"/>
    <property type="match status" value="1"/>
</dbReference>
<dbReference type="RefSeq" id="WP_112157242.1">
    <property type="nucleotide sequence ID" value="NZ_QKRX01000002.1"/>
</dbReference>
<evidence type="ECO:0000313" key="7">
    <source>
        <dbReference type="Proteomes" id="UP000250744"/>
    </source>
</evidence>
<dbReference type="SUPFAM" id="SSF55874">
    <property type="entry name" value="ATPase domain of HSP90 chaperone/DNA topoisomerase II/histidine kinase"/>
    <property type="match status" value="1"/>
</dbReference>
<keyword evidence="4" id="KW-0472">Membrane</keyword>
<dbReference type="SUPFAM" id="SSF47384">
    <property type="entry name" value="Homodimeric domain of signal transducing histidine kinase"/>
    <property type="match status" value="1"/>
</dbReference>
<feature type="transmembrane region" description="Helical" evidence="4">
    <location>
        <begin position="96"/>
        <end position="115"/>
    </location>
</feature>
<dbReference type="PRINTS" id="PR00344">
    <property type="entry name" value="BCTRLSENSOR"/>
</dbReference>
<keyword evidence="7" id="KW-1185">Reference proteome</keyword>
<keyword evidence="4" id="KW-1133">Transmembrane helix</keyword>
<dbReference type="InterPro" id="IPR003661">
    <property type="entry name" value="HisK_dim/P_dom"/>
</dbReference>
<dbReference type="EC" id="2.7.13.3" evidence="2"/>
<feature type="transmembrane region" description="Helical" evidence="4">
    <location>
        <begin position="122"/>
        <end position="143"/>
    </location>
</feature>
<dbReference type="PANTHER" id="PTHR43065">
    <property type="entry name" value="SENSOR HISTIDINE KINASE"/>
    <property type="match status" value="1"/>
</dbReference>
<evidence type="ECO:0000256" key="2">
    <source>
        <dbReference type="ARBA" id="ARBA00012438"/>
    </source>
</evidence>
<dbReference type="GO" id="GO:0000155">
    <property type="term" value="F:phosphorelay sensor kinase activity"/>
    <property type="evidence" value="ECO:0007669"/>
    <property type="project" value="InterPro"/>
</dbReference>
<dbReference type="InterPro" id="IPR005467">
    <property type="entry name" value="His_kinase_dom"/>
</dbReference>
<keyword evidence="3" id="KW-0597">Phosphoprotein</keyword>
<proteinExistence type="predicted"/>
<dbReference type="Pfam" id="PF25323">
    <property type="entry name" value="6TM_PilS"/>
    <property type="match status" value="1"/>
</dbReference>
<feature type="transmembrane region" description="Helical" evidence="4">
    <location>
        <begin position="149"/>
        <end position="170"/>
    </location>
</feature>
<dbReference type="Pfam" id="PF00512">
    <property type="entry name" value="HisKA"/>
    <property type="match status" value="1"/>
</dbReference>
<comment type="caution">
    <text evidence="6">The sequence shown here is derived from an EMBL/GenBank/DDBJ whole genome shotgun (WGS) entry which is preliminary data.</text>
</comment>
<dbReference type="PROSITE" id="PS50109">
    <property type="entry name" value="HIS_KIN"/>
    <property type="match status" value="1"/>
</dbReference>
<dbReference type="OrthoDB" id="9776727at2"/>
<feature type="transmembrane region" description="Helical" evidence="4">
    <location>
        <begin position="12"/>
        <end position="33"/>
    </location>
</feature>
<dbReference type="CDD" id="cd00082">
    <property type="entry name" value="HisKA"/>
    <property type="match status" value="1"/>
</dbReference>
<dbReference type="InterPro" id="IPR004358">
    <property type="entry name" value="Sig_transdc_His_kin-like_C"/>
</dbReference>
<evidence type="ECO:0000313" key="6">
    <source>
        <dbReference type="EMBL" id="RAU19152.1"/>
    </source>
</evidence>
<dbReference type="InterPro" id="IPR003594">
    <property type="entry name" value="HATPase_dom"/>
</dbReference>
<dbReference type="InterPro" id="IPR036097">
    <property type="entry name" value="HisK_dim/P_sf"/>
</dbReference>
<evidence type="ECO:0000256" key="3">
    <source>
        <dbReference type="ARBA" id="ARBA00022553"/>
    </source>
</evidence>
<feature type="transmembrane region" description="Helical" evidence="4">
    <location>
        <begin position="45"/>
        <end position="64"/>
    </location>
</feature>
<dbReference type="Proteomes" id="UP000250744">
    <property type="component" value="Unassembled WGS sequence"/>
</dbReference>
<accession>A0A364NQ48</accession>
<comment type="catalytic activity">
    <reaction evidence="1">
        <text>ATP + protein L-histidine = ADP + protein N-phospho-L-histidine.</text>
        <dbReference type="EC" id="2.7.13.3"/>
    </reaction>
</comment>
<dbReference type="Gene3D" id="3.30.565.10">
    <property type="entry name" value="Histidine kinase-like ATPase, C-terminal domain"/>
    <property type="match status" value="1"/>
</dbReference>
<dbReference type="InterPro" id="IPR036890">
    <property type="entry name" value="HATPase_C_sf"/>
</dbReference>
<protein>
    <recommendedName>
        <fullName evidence="2">histidine kinase</fullName>
        <ecNumber evidence="2">2.7.13.3</ecNumber>
    </recommendedName>
</protein>
<dbReference type="AlphaFoldDB" id="A0A364NQ48"/>
<evidence type="ECO:0000259" key="5">
    <source>
        <dbReference type="PROSITE" id="PS50109"/>
    </source>
</evidence>
<organism evidence="6 7">
    <name type="scientific">Nitrincola tibetensis</name>
    <dbReference type="NCBI Taxonomy" id="2219697"/>
    <lineage>
        <taxon>Bacteria</taxon>
        <taxon>Pseudomonadati</taxon>
        <taxon>Pseudomonadota</taxon>
        <taxon>Gammaproteobacteria</taxon>
        <taxon>Oceanospirillales</taxon>
        <taxon>Oceanospirillaceae</taxon>
        <taxon>Nitrincola</taxon>
    </lineage>
</organism>
<dbReference type="Pfam" id="PF02518">
    <property type="entry name" value="HATPase_c"/>
    <property type="match status" value="1"/>
</dbReference>
<keyword evidence="4" id="KW-0812">Transmembrane</keyword>
<dbReference type="EMBL" id="QKRX01000002">
    <property type="protein sequence ID" value="RAU19152.1"/>
    <property type="molecule type" value="Genomic_DNA"/>
</dbReference>
<evidence type="ECO:0000256" key="1">
    <source>
        <dbReference type="ARBA" id="ARBA00000085"/>
    </source>
</evidence>
<sequence length="530" mass="59595">MDEMNRAWRLLLLLTLYRIFLAAGFVVLMVSGMQPMPLASSNPDVFYYSSLAYLCISIASLYPLLHRRPHYLWQAYALTLIDILTIIAWMHSSGGVSSGVGMLLVISIANTSMISAGRISGFFAALASIAVLAEQMYNVAFGMGDRVNFSMAGLLGLTLFVTAILASVLANRARENEQLAHQRGIDLKNMSKLAEMVIQKMTTGVVLIDSQRQVVLTNWAARQLLGAHHQQTPIHLQYFSPELNVHFLRFQRTQPKNNKLLINNGVESLLMQVVRLDAFQEEDGQNHLLILEDANALAQQSQQIKLAALGRLTAGIAHEVRNPLSAISHANALLKESPDLSAQDLRLTEIVEQQTRRINRIVEDVLQLGKRDSVQAEHLRLREWLPHFLSEFYQVVPEAEPSFTLEPPKQEIEGWFDPAHLRQILHNLCQNAFRHALQAQDPASVLIRFGHLTQHRGYIDVYNNGPSIDPDHIDRLFEPFFTMSPKGTGLGLYISRELAQANQGELQYRSDQDNGTCFRVVFNTALVKME</sequence>
<reference evidence="6 7" key="1">
    <citation type="submission" date="2018-06" db="EMBL/GenBank/DDBJ databases">
        <title>Nitrincola tibetense sp. nov., isolated from Lake XuguoCo on Tibetan Plateau.</title>
        <authorList>
            <person name="Xing P."/>
        </authorList>
    </citation>
    <scope>NUCLEOTIDE SEQUENCE [LARGE SCALE GENOMIC DNA]</scope>
    <source>
        <strain evidence="7">xg18</strain>
    </source>
</reference>
<dbReference type="Gene3D" id="1.10.287.130">
    <property type="match status" value="1"/>
</dbReference>
<dbReference type="SMART" id="SM00388">
    <property type="entry name" value="HisKA"/>
    <property type="match status" value="1"/>
</dbReference>
<name>A0A364NQ48_9GAMM</name>
<dbReference type="SMART" id="SM00387">
    <property type="entry name" value="HATPase_c"/>
    <property type="match status" value="1"/>
</dbReference>